<protein>
    <submittedName>
        <fullName evidence="9">M56 family metallopeptidase</fullName>
    </submittedName>
</protein>
<organism evidence="9 10">
    <name type="scientific">Glycomyces endophyticus</name>
    <dbReference type="NCBI Taxonomy" id="480996"/>
    <lineage>
        <taxon>Bacteria</taxon>
        <taxon>Bacillati</taxon>
        <taxon>Actinomycetota</taxon>
        <taxon>Actinomycetes</taxon>
        <taxon>Glycomycetales</taxon>
        <taxon>Glycomycetaceae</taxon>
        <taxon>Glycomyces</taxon>
    </lineage>
</organism>
<keyword evidence="7" id="KW-1133">Transmembrane helix</keyword>
<dbReference type="Pfam" id="PF01435">
    <property type="entry name" value="Peptidase_M48"/>
    <property type="match status" value="1"/>
</dbReference>
<gene>
    <name evidence="9" type="ORF">GCM10009830_00780</name>
</gene>
<dbReference type="RefSeq" id="WP_344480316.1">
    <property type="nucleotide sequence ID" value="NZ_BAAAQF010000001.1"/>
</dbReference>
<evidence type="ECO:0000313" key="10">
    <source>
        <dbReference type="Proteomes" id="UP001499851"/>
    </source>
</evidence>
<dbReference type="Proteomes" id="UP001499851">
    <property type="component" value="Unassembled WGS sequence"/>
</dbReference>
<proteinExistence type="inferred from homology"/>
<feature type="domain" description="Peptidase M48" evidence="8">
    <location>
        <begin position="132"/>
        <end position="201"/>
    </location>
</feature>
<keyword evidence="7" id="KW-0812">Transmembrane</keyword>
<dbReference type="PANTHER" id="PTHR34978">
    <property type="entry name" value="POSSIBLE SENSOR-TRANSDUCER PROTEIN BLAR"/>
    <property type="match status" value="1"/>
</dbReference>
<dbReference type="EMBL" id="BAAAQF010000001">
    <property type="protein sequence ID" value="GAA1659669.1"/>
    <property type="molecule type" value="Genomic_DNA"/>
</dbReference>
<keyword evidence="2" id="KW-0479">Metal-binding</keyword>
<evidence type="ECO:0000256" key="7">
    <source>
        <dbReference type="SAM" id="Phobius"/>
    </source>
</evidence>
<dbReference type="CDD" id="cd07326">
    <property type="entry name" value="M56_BlaR1_MecR1_like"/>
    <property type="match status" value="1"/>
</dbReference>
<evidence type="ECO:0000256" key="5">
    <source>
        <dbReference type="ARBA" id="ARBA00023049"/>
    </source>
</evidence>
<evidence type="ECO:0000256" key="6">
    <source>
        <dbReference type="RuleBase" id="RU003983"/>
    </source>
</evidence>
<feature type="transmembrane region" description="Helical" evidence="7">
    <location>
        <begin position="34"/>
        <end position="59"/>
    </location>
</feature>
<dbReference type="PANTHER" id="PTHR34978:SF3">
    <property type="entry name" value="SLR0241 PROTEIN"/>
    <property type="match status" value="1"/>
</dbReference>
<keyword evidence="10" id="KW-1185">Reference proteome</keyword>
<evidence type="ECO:0000256" key="1">
    <source>
        <dbReference type="ARBA" id="ARBA00022670"/>
    </source>
</evidence>
<accession>A0ABN2FU85</accession>
<keyword evidence="1 6" id="KW-0645">Protease</keyword>
<dbReference type="InterPro" id="IPR001915">
    <property type="entry name" value="Peptidase_M48"/>
</dbReference>
<dbReference type="InterPro" id="IPR052173">
    <property type="entry name" value="Beta-lactam_resp_regulator"/>
</dbReference>
<comment type="cofactor">
    <cofactor evidence="6">
        <name>Zn(2+)</name>
        <dbReference type="ChEBI" id="CHEBI:29105"/>
    </cofactor>
    <text evidence="6">Binds 1 zinc ion per subunit.</text>
</comment>
<keyword evidence="5 6" id="KW-0482">Metalloprotease</keyword>
<reference evidence="9 10" key="1">
    <citation type="journal article" date="2019" name="Int. J. Syst. Evol. Microbiol.">
        <title>The Global Catalogue of Microorganisms (GCM) 10K type strain sequencing project: providing services to taxonomists for standard genome sequencing and annotation.</title>
        <authorList>
            <consortium name="The Broad Institute Genomics Platform"/>
            <consortium name="The Broad Institute Genome Sequencing Center for Infectious Disease"/>
            <person name="Wu L."/>
            <person name="Ma J."/>
        </authorList>
    </citation>
    <scope>NUCLEOTIDE SEQUENCE [LARGE SCALE GENOMIC DNA]</scope>
    <source>
        <strain evidence="9 10">JCM 16001</strain>
    </source>
</reference>
<keyword evidence="3 6" id="KW-0378">Hydrolase</keyword>
<evidence type="ECO:0000313" key="9">
    <source>
        <dbReference type="EMBL" id="GAA1659669.1"/>
    </source>
</evidence>
<comment type="similarity">
    <text evidence="6">Belongs to the peptidase M48 family.</text>
</comment>
<evidence type="ECO:0000256" key="2">
    <source>
        <dbReference type="ARBA" id="ARBA00022723"/>
    </source>
</evidence>
<comment type="caution">
    <text evidence="9">The sequence shown here is derived from an EMBL/GenBank/DDBJ whole genome shotgun (WGS) entry which is preliminary data.</text>
</comment>
<evidence type="ECO:0000256" key="4">
    <source>
        <dbReference type="ARBA" id="ARBA00022833"/>
    </source>
</evidence>
<dbReference type="Gene3D" id="3.30.2010.10">
    <property type="entry name" value="Metalloproteases ('zincins'), catalytic domain"/>
    <property type="match status" value="1"/>
</dbReference>
<evidence type="ECO:0000259" key="8">
    <source>
        <dbReference type="Pfam" id="PF01435"/>
    </source>
</evidence>
<evidence type="ECO:0000256" key="3">
    <source>
        <dbReference type="ARBA" id="ARBA00022801"/>
    </source>
</evidence>
<name>A0ABN2FU85_9ACTN</name>
<sequence>MTAAALLLAYAAALAVLGPRLLERAEWTTAVPRLAIGAWLALAASLLLAVVLAGAVIVLPLEIHHGDGAGFARHCLRELQEHYGDAGGAALAAAAAILMCAVPARLAASLLAVGRETARERAALRRVLAACPAAPELGAVVVDDPRPAAYCLPGADGGLIVLTSGAVALLDRAQLRAVVAHERAHLAGRHHRLAAAAEAAARGFGFAPLLARLPERLGHLVELAADDAAARTVGRRTLARSLLSVAAAQTPGAALAAGGGDTVARVQRLLREPPALGPTGIGTILSGSAAALAAPVLVVAVPVATAVGIACCQA</sequence>
<keyword evidence="4 6" id="KW-0862">Zinc</keyword>
<keyword evidence="7" id="KW-0472">Membrane</keyword>